<gene>
    <name evidence="8" type="ORF">BOO71_0013213</name>
</gene>
<sequence length="224" mass="22172">MLTKKLIAEAIGTFALLFAGMLSIANDATLLGVAFAHGLAIAVMAMALGTVSGGQFNPAISIGLSLTGHQKWSDTLAFIPAQFVGGILGAFAAVAVAGQAAMSKVGYGAGALGSGVSVGGGLLAEAITTAFLVLVVVKVAIHQKSVLGGLIVGLTIVVGILSVGPLSGATMNPARALGAAVAGGTWANMWIYFVGPVLGGAVGAWLANYTEDLRPKPMPEGATN</sequence>
<evidence type="ECO:0000256" key="7">
    <source>
        <dbReference type="SAM" id="Phobius"/>
    </source>
</evidence>
<keyword evidence="3 6" id="KW-0812">Transmembrane</keyword>
<dbReference type="AlphaFoldDB" id="A0A1U7NSP7"/>
<feature type="transmembrane region" description="Helical" evidence="7">
    <location>
        <begin position="118"/>
        <end position="137"/>
    </location>
</feature>
<keyword evidence="2 6" id="KW-0813">Transport</keyword>
<keyword evidence="4 7" id="KW-1133">Transmembrane helix</keyword>
<dbReference type="Gene3D" id="1.20.1080.10">
    <property type="entry name" value="Glycerol uptake facilitator protein"/>
    <property type="match status" value="1"/>
</dbReference>
<dbReference type="GO" id="GO:0015267">
    <property type="term" value="F:channel activity"/>
    <property type="evidence" value="ECO:0007669"/>
    <property type="project" value="InterPro"/>
</dbReference>
<keyword evidence="5 7" id="KW-0472">Membrane</keyword>
<dbReference type="PROSITE" id="PS00221">
    <property type="entry name" value="MIP"/>
    <property type="match status" value="1"/>
</dbReference>
<dbReference type="InterPro" id="IPR023271">
    <property type="entry name" value="Aquaporin-like"/>
</dbReference>
<comment type="subcellular location">
    <subcellularLocation>
        <location evidence="1">Membrane</location>
        <topology evidence="1">Multi-pass membrane protein</topology>
    </subcellularLocation>
</comment>
<dbReference type="InterPro" id="IPR034294">
    <property type="entry name" value="Aquaporin_transptr"/>
</dbReference>
<reference evidence="8 9" key="1">
    <citation type="submission" date="2017-01" db="EMBL/GenBank/DDBJ databases">
        <title>Genome Analysis of Deinococcus marmoris KOPRI26562.</title>
        <authorList>
            <person name="Kim J.H."/>
            <person name="Oh H.-M."/>
        </authorList>
    </citation>
    <scope>NUCLEOTIDE SEQUENCE [LARGE SCALE GENOMIC DNA]</scope>
    <source>
        <strain evidence="8 9">KOPRI26562</strain>
    </source>
</reference>
<dbReference type="GO" id="GO:0016020">
    <property type="term" value="C:membrane"/>
    <property type="evidence" value="ECO:0007669"/>
    <property type="project" value="UniProtKB-SubCell"/>
</dbReference>
<dbReference type="PANTHER" id="PTHR45724:SF13">
    <property type="entry name" value="AQUAPORIN NIP1-1-RELATED"/>
    <property type="match status" value="1"/>
</dbReference>
<dbReference type="eggNOG" id="COG0580">
    <property type="taxonomic scope" value="Bacteria"/>
</dbReference>
<dbReference type="RefSeq" id="WP_075836356.1">
    <property type="nucleotide sequence ID" value="NZ_MSTI01000157.1"/>
</dbReference>
<proteinExistence type="inferred from homology"/>
<feature type="transmembrane region" description="Helical" evidence="7">
    <location>
        <begin position="189"/>
        <end position="209"/>
    </location>
</feature>
<evidence type="ECO:0000256" key="4">
    <source>
        <dbReference type="ARBA" id="ARBA00022989"/>
    </source>
</evidence>
<dbReference type="PRINTS" id="PR00783">
    <property type="entry name" value="MINTRINSICP"/>
</dbReference>
<feature type="transmembrane region" description="Helical" evidence="7">
    <location>
        <begin position="75"/>
        <end position="98"/>
    </location>
</feature>
<accession>A0A1U7NSP7</accession>
<evidence type="ECO:0000256" key="6">
    <source>
        <dbReference type="RuleBase" id="RU000477"/>
    </source>
</evidence>
<comment type="similarity">
    <text evidence="6">Belongs to the MIP/aquaporin (TC 1.A.8) family.</text>
</comment>
<dbReference type="OrthoDB" id="9807293at2"/>
<organism evidence="8 9">
    <name type="scientific">Deinococcus marmoris</name>
    <dbReference type="NCBI Taxonomy" id="249408"/>
    <lineage>
        <taxon>Bacteria</taxon>
        <taxon>Thermotogati</taxon>
        <taxon>Deinococcota</taxon>
        <taxon>Deinococci</taxon>
        <taxon>Deinococcales</taxon>
        <taxon>Deinococcaceae</taxon>
        <taxon>Deinococcus</taxon>
    </lineage>
</organism>
<dbReference type="PANTHER" id="PTHR45724">
    <property type="entry name" value="AQUAPORIN NIP2-1"/>
    <property type="match status" value="1"/>
</dbReference>
<dbReference type="InterPro" id="IPR022357">
    <property type="entry name" value="MIP_CS"/>
</dbReference>
<evidence type="ECO:0000313" key="8">
    <source>
        <dbReference type="EMBL" id="OLV15949.1"/>
    </source>
</evidence>
<dbReference type="InterPro" id="IPR000425">
    <property type="entry name" value="MIP"/>
</dbReference>
<evidence type="ECO:0000256" key="2">
    <source>
        <dbReference type="ARBA" id="ARBA00022448"/>
    </source>
</evidence>
<dbReference type="Pfam" id="PF00230">
    <property type="entry name" value="MIP"/>
    <property type="match status" value="1"/>
</dbReference>
<protein>
    <submittedName>
        <fullName evidence="8">Aquaporin Z</fullName>
    </submittedName>
</protein>
<evidence type="ECO:0000256" key="3">
    <source>
        <dbReference type="ARBA" id="ARBA00022692"/>
    </source>
</evidence>
<feature type="transmembrane region" description="Helical" evidence="7">
    <location>
        <begin position="31"/>
        <end position="54"/>
    </location>
</feature>
<comment type="caution">
    <text evidence="8">The sequence shown here is derived from an EMBL/GenBank/DDBJ whole genome shotgun (WGS) entry which is preliminary data.</text>
</comment>
<feature type="transmembrane region" description="Helical" evidence="7">
    <location>
        <begin position="7"/>
        <end position="25"/>
    </location>
</feature>
<dbReference type="STRING" id="249408.BOO71_0013213"/>
<dbReference type="SUPFAM" id="SSF81338">
    <property type="entry name" value="Aquaporin-like"/>
    <property type="match status" value="1"/>
</dbReference>
<feature type="transmembrane region" description="Helical" evidence="7">
    <location>
        <begin position="149"/>
        <end position="169"/>
    </location>
</feature>
<evidence type="ECO:0000313" key="9">
    <source>
        <dbReference type="Proteomes" id="UP000186607"/>
    </source>
</evidence>
<dbReference type="Proteomes" id="UP000186607">
    <property type="component" value="Unassembled WGS sequence"/>
</dbReference>
<name>A0A1U7NSP7_9DEIO</name>
<keyword evidence="9" id="KW-1185">Reference proteome</keyword>
<dbReference type="EMBL" id="MSTI01000157">
    <property type="protein sequence ID" value="OLV15949.1"/>
    <property type="molecule type" value="Genomic_DNA"/>
</dbReference>
<evidence type="ECO:0000256" key="1">
    <source>
        <dbReference type="ARBA" id="ARBA00004141"/>
    </source>
</evidence>
<evidence type="ECO:0000256" key="5">
    <source>
        <dbReference type="ARBA" id="ARBA00023136"/>
    </source>
</evidence>